<dbReference type="InterPro" id="IPR017853">
    <property type="entry name" value="GH"/>
</dbReference>
<dbReference type="PANTHER" id="PTHR46066">
    <property type="entry name" value="CHITINASE DOMAIN-CONTAINING PROTEIN 1 FAMILY MEMBER"/>
    <property type="match status" value="1"/>
</dbReference>
<name>A0A6G3ZWE4_9BACL</name>
<dbReference type="EMBL" id="JAAIKC010000003">
    <property type="protein sequence ID" value="NEW06452.1"/>
    <property type="molecule type" value="Genomic_DNA"/>
</dbReference>
<dbReference type="AlphaFoldDB" id="A0A6G3ZWE4"/>
<feature type="chain" id="PRO_5026173994" evidence="1">
    <location>
        <begin position="28"/>
        <end position="345"/>
    </location>
</feature>
<dbReference type="SUPFAM" id="SSF51445">
    <property type="entry name" value="(Trans)glycosidases"/>
    <property type="match status" value="1"/>
</dbReference>
<dbReference type="Gene3D" id="3.20.20.80">
    <property type="entry name" value="Glycosidases"/>
    <property type="match status" value="1"/>
</dbReference>
<reference evidence="3" key="1">
    <citation type="submission" date="2020-02" db="EMBL/GenBank/DDBJ databases">
        <authorList>
            <person name="Shen X.-R."/>
            <person name="Zhang Y.-X."/>
        </authorList>
    </citation>
    <scope>NUCLEOTIDE SEQUENCE</scope>
    <source>
        <strain evidence="3">SYP-B3998</strain>
    </source>
</reference>
<dbReference type="Pfam" id="PF00704">
    <property type="entry name" value="Glyco_hydro_18"/>
    <property type="match status" value="1"/>
</dbReference>
<dbReference type="GO" id="GO:0005975">
    <property type="term" value="P:carbohydrate metabolic process"/>
    <property type="evidence" value="ECO:0007669"/>
    <property type="project" value="InterPro"/>
</dbReference>
<dbReference type="PANTHER" id="PTHR46066:SF2">
    <property type="entry name" value="CHITINASE DOMAIN-CONTAINING PROTEIN 1"/>
    <property type="match status" value="1"/>
</dbReference>
<dbReference type="Gene3D" id="3.10.50.10">
    <property type="match status" value="1"/>
</dbReference>
<evidence type="ECO:0000313" key="3">
    <source>
        <dbReference type="EMBL" id="NEW06452.1"/>
    </source>
</evidence>
<dbReference type="SMART" id="SM00636">
    <property type="entry name" value="Glyco_18"/>
    <property type="match status" value="1"/>
</dbReference>
<feature type="signal peptide" evidence="1">
    <location>
        <begin position="1"/>
        <end position="27"/>
    </location>
</feature>
<gene>
    <name evidence="3" type="ORF">GK047_10565</name>
</gene>
<dbReference type="InterPro" id="IPR011583">
    <property type="entry name" value="Chitinase_II/V-like_cat"/>
</dbReference>
<evidence type="ECO:0000259" key="2">
    <source>
        <dbReference type="PROSITE" id="PS51910"/>
    </source>
</evidence>
<comment type="caution">
    <text evidence="3">The sequence shown here is derived from an EMBL/GenBank/DDBJ whole genome shotgun (WGS) entry which is preliminary data.</text>
</comment>
<dbReference type="PROSITE" id="PS51910">
    <property type="entry name" value="GH18_2"/>
    <property type="match status" value="1"/>
</dbReference>
<feature type="domain" description="GH18" evidence="2">
    <location>
        <begin position="31"/>
        <end position="345"/>
    </location>
</feature>
<sequence length="345" mass="37998">MKKTFVWKMSVLTVALCALLPSVAIQAKTAPIVLAYYTPDTDSYNSLKKFHASFNQVSTDTFNTDAKGNLVGDIPTQAVSYANSNNLTTYALVSNYGATDWDPNIAHKVLTNTTYRAKLINNMFNLVKNNNYKGINVDFEGFLSSDRDAYTSFVKDVAAKMKAAGYKTMVSVPAKSVDDPNDSWSYVTDYDKLGQYADYIQVMTYDEHGTWSDPGSVSSKPWIESSLAYAVAHVPANKVIMGIPEYGNDWNLTNADQSGWLNWKDVAALLAKTKATPVRDTASGSMKFTYKAADGSKHEVWYEDATSIKEKTHYTITYGIAGVSVYALGHEDANFWAAINAGLQP</sequence>
<dbReference type="InterPro" id="IPR029070">
    <property type="entry name" value="Chitinase_insertion_sf"/>
</dbReference>
<keyword evidence="1" id="KW-0732">Signal</keyword>
<accession>A0A6G3ZWE4</accession>
<dbReference type="GO" id="GO:0008061">
    <property type="term" value="F:chitin binding"/>
    <property type="evidence" value="ECO:0007669"/>
    <property type="project" value="InterPro"/>
</dbReference>
<protein>
    <submittedName>
        <fullName evidence="3">Spore protein O</fullName>
    </submittedName>
</protein>
<dbReference type="InterPro" id="IPR001223">
    <property type="entry name" value="Glyco_hydro18_cat"/>
</dbReference>
<evidence type="ECO:0000256" key="1">
    <source>
        <dbReference type="SAM" id="SignalP"/>
    </source>
</evidence>
<proteinExistence type="predicted"/>
<dbReference type="RefSeq" id="WP_163945498.1">
    <property type="nucleotide sequence ID" value="NZ_JAAIKC010000003.1"/>
</dbReference>
<organism evidence="3">
    <name type="scientific">Paenibacillus sp. SYP-B3998</name>
    <dbReference type="NCBI Taxonomy" id="2678564"/>
    <lineage>
        <taxon>Bacteria</taxon>
        <taxon>Bacillati</taxon>
        <taxon>Bacillota</taxon>
        <taxon>Bacilli</taxon>
        <taxon>Bacillales</taxon>
        <taxon>Paenibacillaceae</taxon>
        <taxon>Paenibacillus</taxon>
    </lineage>
</organism>